<dbReference type="InterPro" id="IPR035476">
    <property type="entry name" value="SIS_PGI_1"/>
</dbReference>
<dbReference type="InterPro" id="IPR046348">
    <property type="entry name" value="SIS_dom_sf"/>
</dbReference>
<comment type="caution">
    <text evidence="23">The sequence shown here is derived from an EMBL/GenBank/DDBJ whole genome shotgun (WGS) entry which is preliminary data.</text>
</comment>
<dbReference type="Gene3D" id="3.20.20.80">
    <property type="entry name" value="Glycosidases"/>
    <property type="match status" value="1"/>
</dbReference>
<dbReference type="OrthoDB" id="5831190at2759"/>
<dbReference type="GO" id="GO:0006096">
    <property type="term" value="P:glycolytic process"/>
    <property type="evidence" value="ECO:0007669"/>
    <property type="project" value="UniProtKB-UniPathway"/>
</dbReference>
<dbReference type="InterPro" id="IPR001672">
    <property type="entry name" value="G6P_Isomerase"/>
</dbReference>
<comment type="similarity">
    <text evidence="7 20">Belongs to the glycosyl hydrolase 17 family.</text>
</comment>
<organism evidence="23 24">
    <name type="scientific">Thalictrum thalictroides</name>
    <name type="common">Rue-anemone</name>
    <name type="synonym">Anemone thalictroides</name>
    <dbReference type="NCBI Taxonomy" id="46969"/>
    <lineage>
        <taxon>Eukaryota</taxon>
        <taxon>Viridiplantae</taxon>
        <taxon>Streptophyta</taxon>
        <taxon>Embryophyta</taxon>
        <taxon>Tracheophyta</taxon>
        <taxon>Spermatophyta</taxon>
        <taxon>Magnoliopsida</taxon>
        <taxon>Ranunculales</taxon>
        <taxon>Ranunculaceae</taxon>
        <taxon>Thalictroideae</taxon>
        <taxon>Thalictrum</taxon>
    </lineage>
</organism>
<dbReference type="GO" id="GO:0051156">
    <property type="term" value="P:glucose 6-phosphate metabolic process"/>
    <property type="evidence" value="ECO:0007669"/>
    <property type="project" value="TreeGrafter"/>
</dbReference>
<dbReference type="InterPro" id="IPR013912">
    <property type="entry name" value="Adenylate_cyclase-assoc_CAP_C"/>
</dbReference>
<dbReference type="PANTHER" id="PTHR11469">
    <property type="entry name" value="GLUCOSE-6-PHOSPHATE ISOMERASE"/>
    <property type="match status" value="1"/>
</dbReference>
<sequence length="1499" mass="162621">MEEDLIKRLESAVSRIEAISIGSRPSISIDNGDDGPVDPAIVAYDDLRTQFVGRVRDAAEKIGGKVLEVTEILEEAFSVQKELLIKIKQSQKPDLGGLAEFLQPLNEVIMKASSLTEGKRSDFFNHLKTAVDSLAALAWIAYTGKDCGMSLPIAHVEESWQMAEFYSNKVLVEYKSKDPNHVEWVKALKDLYLPGLRDYVKSFYPLGPVWCSSGGSAPTSTPSKSLAPKAPAPPPPPSASLVCAESFGTSSSHSKEGMSAVFQEISSGGVTSGLRKVTDDMKTKNRKDRSGVVGTTEKEVHSASTSSKAVPPKFELQMGRKWAVEYQIGRKDLVIDDCDAKQSVYAFGCKDSVLQVQGKVNNITLDKCTKMGIVFTDVVAACEIVNCNGVEVQCQGSAPTISVDNTSGCQLYLSKDSLEASITTAKSSEINVLVPDSGSDGDWGEHALPQQDRAKLSSSDMAKLFLTSAFFSVFFIFNTLHTANSQSFIGINYGQVADNLPPPSSTVRLLQSTSIGKVRLYGADPAIIKALANTGIGIAIGTSNGDLPALANDPNYAKQWINSNVLPFYPASNIIVINAGNEVMTSGDQGLISQLVPAMTNLQNAINSVSLGGKIKISTVHSMAVLKQSDPPSIGSFDPAFGDTMNSLLGFLDGTGAPFTINPYPYFAYRSDPRPETLAFCLFQPNAGRVDSNSKIKYMNMFDAQVDAVRSALNARGHKGVEIVVAETGWPYKGDSNEVGTSVENAKAYNGNLIAHLRSMVGTPLMPGKSIDTYLFALYDEDLKPGPGSERAFGLYKPDLTMTYDVSLSKISQTPTTPTSPKTSPTPSKQKQTGWCVPKGGVPDAQLQANLDYACGHGVDCSAIQPGGTCFQPNTVASHAAYAMNLYYQTSNRDPLNCDFSQTATLTSTNPSYNGCAYPAGIERERKTEMASSSTLICNTEPWKDLKAHVEDIKKTHLRDLMNDTDRCKSMLVEFDGLVLDYSRQCAQQDTLDKLLKLAEAAQLKQKINRMFNGEHINSTEDRSVLHVALRAPRDKVISSDGKNVVSEVWKVLDKINEFSENFRNGSWVGETGKALTDVVAVGIGGSFLGPLFVHTALQTDPEAIASAKGRQLRFLANVDPIDVARSITGLNPETTLVVVVSKTFTTAETMLNARTLREWISSALGPQAVAKHMVAVSTNLTLVEKFGIDPKNAFAFWDWVGGRYSVCSAVGVLPLSLQYGFSIVEKFLKGASSIDEHFYSTQFDKNLPVLLGLLSVWNVSFLGYPARAILPYCQALEKFAPHIQQVSMESNGKGVSIDGVRLPFEAGEIDFGEPGTNGQHSFYQLIHQGRVIPCDFIGVAKSQQPVYLKGEIVSNHDELMSNFFAQPDALAYGKTPEQLLSEKVPEHLIPHKTFSGNRPSLSLLLPRLNAYTVGQLLAIYEHRVAVEGFIWGINSFDQWGVELGKSLATQVRKQLNASRTKGDPIEGFNYSTATMMTKYLEAKSPISSDPPASLLPKV</sequence>
<evidence type="ECO:0000256" key="11">
    <source>
        <dbReference type="ARBA" id="ARBA00022525"/>
    </source>
</evidence>
<dbReference type="InterPro" id="IPR035482">
    <property type="entry name" value="SIS_PGI_2"/>
</dbReference>
<dbReference type="PROSITE" id="PS00174">
    <property type="entry name" value="P_GLUCOSE_ISOMERASE_2"/>
    <property type="match status" value="1"/>
</dbReference>
<comment type="catalytic activity">
    <reaction evidence="1">
        <text>Hydrolysis of (1-&gt;3)-beta-D-glucosidic linkages in (1-&gt;3)-beta-D-glucans.</text>
        <dbReference type="EC" id="3.2.1.39"/>
    </reaction>
</comment>
<dbReference type="FunFam" id="1.20.58.1040:FF:000003">
    <property type="entry name" value="glucan endo-1,3-beta-glucosidase 7"/>
    <property type="match status" value="1"/>
</dbReference>
<dbReference type="SMART" id="SM00768">
    <property type="entry name" value="X8"/>
    <property type="match status" value="1"/>
</dbReference>
<dbReference type="NCBIfam" id="NF001211">
    <property type="entry name" value="PRK00179.1"/>
    <property type="match status" value="1"/>
</dbReference>
<dbReference type="Gene3D" id="2.160.20.70">
    <property type="match status" value="1"/>
</dbReference>
<dbReference type="Pfam" id="PF01213">
    <property type="entry name" value="CAP_N-CM"/>
    <property type="match status" value="1"/>
</dbReference>
<keyword evidence="14 19" id="KW-0324">Glycolysis</keyword>
<dbReference type="HAMAP" id="MF_00473">
    <property type="entry name" value="G6P_isomerase"/>
    <property type="match status" value="1"/>
</dbReference>
<dbReference type="Pfam" id="PF08603">
    <property type="entry name" value="CAP_C"/>
    <property type="match status" value="1"/>
</dbReference>
<feature type="region of interest" description="Disordered" evidence="21">
    <location>
        <begin position="273"/>
        <end position="310"/>
    </location>
</feature>
<dbReference type="GO" id="GO:0005829">
    <property type="term" value="C:cytosol"/>
    <property type="evidence" value="ECO:0007669"/>
    <property type="project" value="TreeGrafter"/>
</dbReference>
<dbReference type="PRINTS" id="PR00662">
    <property type="entry name" value="G6PISOMERASE"/>
</dbReference>
<dbReference type="GO" id="GO:0003779">
    <property type="term" value="F:actin binding"/>
    <property type="evidence" value="ECO:0007669"/>
    <property type="project" value="InterPro"/>
</dbReference>
<dbReference type="FunFam" id="1.10.1390.10:FF:000002">
    <property type="entry name" value="Glucose-6-phosphate isomerase"/>
    <property type="match status" value="1"/>
</dbReference>
<evidence type="ECO:0000313" key="23">
    <source>
        <dbReference type="EMBL" id="KAF5198359.1"/>
    </source>
</evidence>
<dbReference type="InterPro" id="IPR006599">
    <property type="entry name" value="CARP_motif"/>
</dbReference>
<evidence type="ECO:0000256" key="12">
    <source>
        <dbReference type="ARBA" id="ARBA00022729"/>
    </source>
</evidence>
<evidence type="ECO:0000256" key="5">
    <source>
        <dbReference type="ARBA" id="ARBA00006604"/>
    </source>
</evidence>
<dbReference type="GO" id="GO:0005576">
    <property type="term" value="C:extracellular region"/>
    <property type="evidence" value="ECO:0007669"/>
    <property type="project" value="UniProtKB-SubCell"/>
</dbReference>
<evidence type="ECO:0000256" key="16">
    <source>
        <dbReference type="ARBA" id="ARBA00023235"/>
    </source>
</evidence>
<keyword evidence="12" id="KW-0732">Signal</keyword>
<dbReference type="InterPro" id="IPR017853">
    <property type="entry name" value="GH"/>
</dbReference>
<dbReference type="Proteomes" id="UP000554482">
    <property type="component" value="Unassembled WGS sequence"/>
</dbReference>
<dbReference type="SUPFAM" id="SSF53697">
    <property type="entry name" value="SIS domain"/>
    <property type="match status" value="1"/>
</dbReference>
<comment type="subunit">
    <text evidence="8">Homodimer.</text>
</comment>
<evidence type="ECO:0000256" key="21">
    <source>
        <dbReference type="SAM" id="MobiDB-lite"/>
    </source>
</evidence>
<dbReference type="Gene3D" id="3.40.50.10490">
    <property type="entry name" value="Glucose-6-phosphate isomerase like protein, domain 1"/>
    <property type="match status" value="3"/>
</dbReference>
<name>A0A7J6WLW2_THATH</name>
<evidence type="ECO:0000256" key="7">
    <source>
        <dbReference type="ARBA" id="ARBA00008773"/>
    </source>
</evidence>
<dbReference type="UniPathway" id="UPA00109">
    <property type="reaction ID" value="UER00181"/>
</dbReference>
<comment type="catalytic activity">
    <reaction evidence="18 19">
        <text>alpha-D-glucose 6-phosphate = beta-D-fructose 6-phosphate</text>
        <dbReference type="Rhea" id="RHEA:11816"/>
        <dbReference type="ChEBI" id="CHEBI:57634"/>
        <dbReference type="ChEBI" id="CHEBI:58225"/>
        <dbReference type="EC" id="5.3.1.9"/>
    </reaction>
</comment>
<evidence type="ECO:0000256" key="14">
    <source>
        <dbReference type="ARBA" id="ARBA00023152"/>
    </source>
</evidence>
<comment type="subcellular location">
    <subcellularLocation>
        <location evidence="2">Cytoplasm</location>
    </subcellularLocation>
    <subcellularLocation>
        <location evidence="3">Secreted</location>
    </subcellularLocation>
</comment>
<dbReference type="FunFam" id="3.40.50.10490:FF:000031">
    <property type="entry name" value="Glucose-6-phosphate isomerase"/>
    <property type="match status" value="1"/>
</dbReference>
<evidence type="ECO:0000256" key="6">
    <source>
        <dbReference type="ARBA" id="ARBA00007659"/>
    </source>
</evidence>
<dbReference type="FunFam" id="3.40.50.10490:FF:000048">
    <property type="entry name" value="Glucose-6-phosphate isomerase"/>
    <property type="match status" value="1"/>
</dbReference>
<evidence type="ECO:0000256" key="18">
    <source>
        <dbReference type="ARBA" id="ARBA00029321"/>
    </source>
</evidence>
<dbReference type="SUPFAM" id="SSF51445">
    <property type="entry name" value="(Trans)glycosidases"/>
    <property type="match status" value="1"/>
</dbReference>
<dbReference type="FunFam" id="1.25.40.330:FF:000001">
    <property type="entry name" value="Adenylyl cyclase-associated protein"/>
    <property type="match status" value="1"/>
</dbReference>
<dbReference type="Pfam" id="PF07983">
    <property type="entry name" value="X8"/>
    <property type="match status" value="1"/>
</dbReference>
<evidence type="ECO:0000256" key="17">
    <source>
        <dbReference type="ARBA" id="ARBA00023295"/>
    </source>
</evidence>
<dbReference type="PROSITE" id="PS00765">
    <property type="entry name" value="P_GLUCOSE_ISOMERASE_1"/>
    <property type="match status" value="1"/>
</dbReference>
<evidence type="ECO:0000256" key="2">
    <source>
        <dbReference type="ARBA" id="ARBA00004496"/>
    </source>
</evidence>
<dbReference type="GO" id="GO:0042973">
    <property type="term" value="F:glucan endo-1,3-beta-D-glucosidase activity"/>
    <property type="evidence" value="ECO:0007669"/>
    <property type="project" value="UniProtKB-EC"/>
</dbReference>
<dbReference type="InterPro" id="IPR016098">
    <property type="entry name" value="CAP/MinC_C"/>
</dbReference>
<feature type="domain" description="C-CAP/cofactor C-like" evidence="22">
    <location>
        <begin position="311"/>
        <end position="448"/>
    </location>
</feature>
<dbReference type="Pfam" id="PF00332">
    <property type="entry name" value="Glyco_hydro_17"/>
    <property type="match status" value="1"/>
</dbReference>
<keyword evidence="24" id="KW-1185">Reference proteome</keyword>
<dbReference type="GO" id="GO:0004347">
    <property type="term" value="F:glucose-6-phosphate isomerase activity"/>
    <property type="evidence" value="ECO:0007669"/>
    <property type="project" value="UniProtKB-EC"/>
</dbReference>
<dbReference type="Gene3D" id="1.20.58.1040">
    <property type="match status" value="1"/>
</dbReference>
<keyword evidence="9 19" id="KW-0312">Gluconeogenesis</keyword>
<dbReference type="PANTHER" id="PTHR11469:SF1">
    <property type="entry name" value="GLUCOSE-6-PHOSPHATE ISOMERASE"/>
    <property type="match status" value="1"/>
</dbReference>
<reference evidence="23 24" key="1">
    <citation type="submission" date="2020-06" db="EMBL/GenBank/DDBJ databases">
        <title>Transcriptomic and genomic resources for Thalictrum thalictroides and T. hernandezii: Facilitating candidate gene discovery in an emerging model plant lineage.</title>
        <authorList>
            <person name="Arias T."/>
            <person name="Riano-Pachon D.M."/>
            <person name="Di Stilio V.S."/>
        </authorList>
    </citation>
    <scope>NUCLEOTIDE SEQUENCE [LARGE SCALE GENOMIC DNA]</scope>
    <source>
        <strain evidence="24">cv. WT478/WT964</strain>
        <tissue evidence="23">Leaves</tissue>
    </source>
</reference>
<dbReference type="InterPro" id="IPR000490">
    <property type="entry name" value="Glyco_hydro_17"/>
</dbReference>
<dbReference type="InterPro" id="IPR023096">
    <property type="entry name" value="G6P_Isomerase_C"/>
</dbReference>
<dbReference type="FunFam" id="3.40.50.10490:FF:000018">
    <property type="entry name" value="Glucose-6-phosphate isomerase"/>
    <property type="match status" value="1"/>
</dbReference>
<evidence type="ECO:0000256" key="13">
    <source>
        <dbReference type="ARBA" id="ARBA00022801"/>
    </source>
</evidence>
<dbReference type="CDD" id="cd05015">
    <property type="entry name" value="SIS_PGI_1"/>
    <property type="match status" value="1"/>
</dbReference>
<keyword evidence="16 19" id="KW-0413">Isomerase</keyword>
<evidence type="ECO:0000256" key="15">
    <source>
        <dbReference type="ARBA" id="ARBA00023157"/>
    </source>
</evidence>
<evidence type="ECO:0000256" key="19">
    <source>
        <dbReference type="RuleBase" id="RU000612"/>
    </source>
</evidence>
<protein>
    <recommendedName>
        <fullName evidence="19">Glucose-6-phosphate isomerase</fullName>
        <ecNumber evidence="19">5.3.1.9</ecNumber>
    </recommendedName>
</protein>
<dbReference type="InterPro" id="IPR018189">
    <property type="entry name" value="Phosphoglucose_isomerase_CS"/>
</dbReference>
<dbReference type="InterPro" id="IPR017901">
    <property type="entry name" value="C-CAP_CF_C-like"/>
</dbReference>
<dbReference type="Gene3D" id="1.25.40.330">
    <property type="entry name" value="Adenylate cyclase-associated CAP, N-terminal domain"/>
    <property type="match status" value="1"/>
</dbReference>
<dbReference type="EMBL" id="JABWDY010013337">
    <property type="protein sequence ID" value="KAF5198359.1"/>
    <property type="molecule type" value="Genomic_DNA"/>
</dbReference>
<evidence type="ECO:0000313" key="24">
    <source>
        <dbReference type="Proteomes" id="UP000554482"/>
    </source>
</evidence>
<dbReference type="InterPro" id="IPR053950">
    <property type="entry name" value="CAP_N"/>
</dbReference>
<dbReference type="SUPFAM" id="SSF69340">
    <property type="entry name" value="C-terminal domain of adenylylcyclase associated protein"/>
    <property type="match status" value="1"/>
</dbReference>
<dbReference type="Gene3D" id="1.10.1390.10">
    <property type="match status" value="1"/>
</dbReference>
<dbReference type="GO" id="GO:0006094">
    <property type="term" value="P:gluconeogenesis"/>
    <property type="evidence" value="ECO:0007669"/>
    <property type="project" value="UniProtKB-KW"/>
</dbReference>
<evidence type="ECO:0000256" key="20">
    <source>
        <dbReference type="RuleBase" id="RU004335"/>
    </source>
</evidence>
<dbReference type="FunFam" id="2.160.20.70:FF:000006">
    <property type="entry name" value="Adenylyl cyclase-associated protein"/>
    <property type="match status" value="1"/>
</dbReference>
<dbReference type="InterPro" id="IPR036223">
    <property type="entry name" value="CAP_C_sf"/>
</dbReference>
<feature type="compositionally biased region" description="Low complexity" evidence="21">
    <location>
        <begin position="217"/>
        <end position="229"/>
    </location>
</feature>
<evidence type="ECO:0000256" key="9">
    <source>
        <dbReference type="ARBA" id="ARBA00022432"/>
    </source>
</evidence>
<evidence type="ECO:0000259" key="22">
    <source>
        <dbReference type="PROSITE" id="PS51329"/>
    </source>
</evidence>
<feature type="compositionally biased region" description="Low complexity" evidence="21">
    <location>
        <begin position="812"/>
        <end position="833"/>
    </location>
</feature>
<comment type="similarity">
    <text evidence="5 19">Belongs to the GPI family.</text>
</comment>
<dbReference type="Pfam" id="PF21938">
    <property type="entry name" value="CAP_N"/>
    <property type="match status" value="1"/>
</dbReference>
<dbReference type="GO" id="GO:0097367">
    <property type="term" value="F:carbohydrate derivative binding"/>
    <property type="evidence" value="ECO:0007669"/>
    <property type="project" value="InterPro"/>
</dbReference>
<gene>
    <name evidence="23" type="ORF">FRX31_012056</name>
</gene>
<keyword evidence="13" id="KW-0378">Hydrolase</keyword>
<comment type="similarity">
    <text evidence="6">Belongs to the CAP family.</text>
</comment>
<dbReference type="InterPro" id="IPR036222">
    <property type="entry name" value="CAP_N_sf"/>
</dbReference>
<dbReference type="SMART" id="SM00673">
    <property type="entry name" value="CARP"/>
    <property type="match status" value="2"/>
</dbReference>
<dbReference type="InterPro" id="IPR013992">
    <property type="entry name" value="Adenylate_cyclase-assoc_CAP_N"/>
</dbReference>
<dbReference type="GO" id="GO:0007010">
    <property type="term" value="P:cytoskeleton organization"/>
    <property type="evidence" value="ECO:0007669"/>
    <property type="project" value="InterPro"/>
</dbReference>
<keyword evidence="17" id="KW-0326">Glycosidase</keyword>
<feature type="region of interest" description="Disordered" evidence="21">
    <location>
        <begin position="811"/>
        <end position="834"/>
    </location>
</feature>
<dbReference type="FunFam" id="3.20.20.80:FF:000005">
    <property type="entry name" value="Glucan endo-1,3-beta-glucosidase 14"/>
    <property type="match status" value="1"/>
</dbReference>
<accession>A0A7J6WLW2</accession>
<evidence type="ECO:0000256" key="10">
    <source>
        <dbReference type="ARBA" id="ARBA00022490"/>
    </source>
</evidence>
<dbReference type="SUPFAM" id="SSF101278">
    <property type="entry name" value="N-terminal domain of adenylylcyclase associated protein, CAP"/>
    <property type="match status" value="1"/>
</dbReference>
<keyword evidence="15" id="KW-1015">Disulfide bond</keyword>
<dbReference type="PROSITE" id="PS51463">
    <property type="entry name" value="P_GLUCOSE_ISOMERASE_3"/>
    <property type="match status" value="1"/>
</dbReference>
<keyword evidence="11" id="KW-0964">Secreted</keyword>
<feature type="region of interest" description="Disordered" evidence="21">
    <location>
        <begin position="217"/>
        <end position="246"/>
    </location>
</feature>
<comment type="pathway">
    <text evidence="4 19">Carbohydrate degradation; glycolysis; D-glyceraldehyde 3-phosphate and glycerone phosphate from D-glucose: step 2/4.</text>
</comment>
<proteinExistence type="inferred from homology"/>
<dbReference type="Pfam" id="PF00342">
    <property type="entry name" value="PGI"/>
    <property type="match status" value="1"/>
</dbReference>
<dbReference type="CDD" id="cd05016">
    <property type="entry name" value="SIS_PGI_2"/>
    <property type="match status" value="1"/>
</dbReference>
<dbReference type="EC" id="5.3.1.9" evidence="19"/>
<dbReference type="GO" id="GO:0048029">
    <property type="term" value="F:monosaccharide binding"/>
    <property type="evidence" value="ECO:0007669"/>
    <property type="project" value="TreeGrafter"/>
</dbReference>
<dbReference type="InterPro" id="IPR012946">
    <property type="entry name" value="X8"/>
</dbReference>
<evidence type="ECO:0000256" key="4">
    <source>
        <dbReference type="ARBA" id="ARBA00004926"/>
    </source>
</evidence>
<evidence type="ECO:0000256" key="3">
    <source>
        <dbReference type="ARBA" id="ARBA00004613"/>
    </source>
</evidence>
<dbReference type="PROSITE" id="PS51329">
    <property type="entry name" value="C_CAP_COFACTOR_C"/>
    <property type="match status" value="1"/>
</dbReference>
<evidence type="ECO:0000256" key="1">
    <source>
        <dbReference type="ARBA" id="ARBA00000382"/>
    </source>
</evidence>
<keyword evidence="10" id="KW-0963">Cytoplasm</keyword>
<evidence type="ECO:0000256" key="8">
    <source>
        <dbReference type="ARBA" id="ARBA00011738"/>
    </source>
</evidence>